<feature type="compositionally biased region" description="Basic and acidic residues" evidence="2">
    <location>
        <begin position="1216"/>
        <end position="1229"/>
    </location>
</feature>
<dbReference type="OrthoDB" id="5982442at2759"/>
<reference evidence="4" key="2">
    <citation type="submission" date="2025-08" db="UniProtKB">
        <authorList>
            <consortium name="RefSeq"/>
        </authorList>
    </citation>
    <scope>IDENTIFICATION</scope>
    <source>
        <strain evidence="4">S238N-H82</strain>
        <tissue evidence="4">Testes</tissue>
    </source>
</reference>
<dbReference type="GeneID" id="118409457"/>
<feature type="region of interest" description="Disordered" evidence="2">
    <location>
        <begin position="914"/>
        <end position="942"/>
    </location>
</feature>
<keyword evidence="3" id="KW-1185">Reference proteome</keyword>
<name>A0A9J7HUY9_BRAFL</name>
<feature type="compositionally biased region" description="Low complexity" evidence="2">
    <location>
        <begin position="198"/>
        <end position="211"/>
    </location>
</feature>
<dbReference type="PANTHER" id="PTHR23159:SF31">
    <property type="entry name" value="CENTROSOME-ASSOCIATED PROTEIN CEP250 ISOFORM X1"/>
    <property type="match status" value="1"/>
</dbReference>
<protein>
    <submittedName>
        <fullName evidence="4">Myosin-11-like isoform X1</fullName>
    </submittedName>
</protein>
<dbReference type="KEGG" id="bfo:118409457"/>
<dbReference type="Gene3D" id="1.20.5.340">
    <property type="match status" value="1"/>
</dbReference>
<organism evidence="3 4">
    <name type="scientific">Branchiostoma floridae</name>
    <name type="common">Florida lancelet</name>
    <name type="synonym">Amphioxus</name>
    <dbReference type="NCBI Taxonomy" id="7739"/>
    <lineage>
        <taxon>Eukaryota</taxon>
        <taxon>Metazoa</taxon>
        <taxon>Chordata</taxon>
        <taxon>Cephalochordata</taxon>
        <taxon>Leptocardii</taxon>
        <taxon>Amphioxiformes</taxon>
        <taxon>Branchiostomatidae</taxon>
        <taxon>Branchiostoma</taxon>
    </lineage>
</organism>
<feature type="compositionally biased region" description="Basic and acidic residues" evidence="2">
    <location>
        <begin position="184"/>
        <end position="193"/>
    </location>
</feature>
<dbReference type="OMA" id="ENCKQRA"/>
<feature type="region of interest" description="Disordered" evidence="2">
    <location>
        <begin position="16"/>
        <end position="131"/>
    </location>
</feature>
<evidence type="ECO:0000313" key="4">
    <source>
        <dbReference type="RefSeq" id="XP_035666384.1"/>
    </source>
</evidence>
<dbReference type="PANTHER" id="PTHR23159">
    <property type="entry name" value="CENTROSOMAL PROTEIN 2"/>
    <property type="match status" value="1"/>
</dbReference>
<reference evidence="3" key="1">
    <citation type="journal article" date="2020" name="Nat. Ecol. Evol.">
        <title>Deeply conserved synteny resolves early events in vertebrate evolution.</title>
        <authorList>
            <person name="Simakov O."/>
            <person name="Marletaz F."/>
            <person name="Yue J.X."/>
            <person name="O'Connell B."/>
            <person name="Jenkins J."/>
            <person name="Brandt A."/>
            <person name="Calef R."/>
            <person name="Tung C.H."/>
            <person name="Huang T.K."/>
            <person name="Schmutz J."/>
            <person name="Satoh N."/>
            <person name="Yu J.K."/>
            <person name="Putnam N.H."/>
            <person name="Green R.E."/>
            <person name="Rokhsar D.S."/>
        </authorList>
    </citation>
    <scope>NUCLEOTIDE SEQUENCE [LARGE SCALE GENOMIC DNA]</scope>
    <source>
        <strain evidence="3">S238N-H82</strain>
    </source>
</reference>
<evidence type="ECO:0000313" key="3">
    <source>
        <dbReference type="Proteomes" id="UP000001554"/>
    </source>
</evidence>
<dbReference type="Proteomes" id="UP000001554">
    <property type="component" value="Chromosome 2"/>
</dbReference>
<feature type="region of interest" description="Disordered" evidence="2">
    <location>
        <begin position="1216"/>
        <end position="1245"/>
    </location>
</feature>
<proteinExistence type="predicted"/>
<feature type="coiled-coil region" evidence="1">
    <location>
        <begin position="836"/>
        <end position="913"/>
    </location>
</feature>
<sequence length="1511" mass="172185">MSYMYDPDTDARASALRTKLFGSPGGADGNVYGEGPARSRRRQGRHDRGVSDPGRLSAESGVASMDTTAEPRTSWKTLLQQSRNQELADAIQTSLDLAGPRGNGSEGSRPHSPTHDSDSGISHSLSMSSLKTKSPVIARALSLLGETYDRRKEELGRPVHRSPSWSKPHSYSKNRPQNSIYRAQSHESLHRPQDSLFRSPSPSRQQSQDSSFYATPSGMSPEKVLQDSLQESESRRLNLVDKLREAQETLQLQTERLTEAEGKLSESKMTVANMKSHQQQLEFRVNTLEKDKAELEATQIEGIQRRDELHDRIGQLDAELHGLQASYSTLQAEYRQRQALVDQTSTALNMMEQENNNFQKTKDTMGREMTALKESLQLAKLRADKLEAEKQVSQQEANSLREKQQALITQNSEVTQKLAEVTTSYAHLKDDWSNIGDEFSRVKQERDSLFTRTTRLEDVLADAKSKLASVTAEKDRLFQEKIDLHQKVQKMTVDKEQLQKAKHAVEEQCTELHVDLAQAKLSADKNNQEKLRVEQELNAVKKVSEDLSSELSMVKHNLEKAQELNKQLENSKRLAAQQQLMLEGELKRVTQDKDLLNKSFERLKKEQETDRERWDEQQRNLRETLQELRDNKQQLDTRTRELEKKLSLANEEHQYTMGQVQAECAEWRDTCERLTGMFERKEDEARNLQQKLQDIQEKNSALRMEQQLRTMKEAELTEAQQEMDRLGEEKQRLQQENAENQQVIRLLEMQKNILTKPQPGSEPYEQLQAEVDRMKAELTLNQDKLEELQRDRTQLIQQIEELMAEKDSSLSMDRTKMSEILINHPTIRTAELDERCQALERERLNLQGVNDDIKHQLTRLEKENEVLRQRLSAADSPSGTDTNPALLQLQRENERFQEDYRRLKASYNELENRHLRLISSPESPGDRSDDSKQMKKEITRLESQVSLQRGQIVLLENSKRRLEDQNKKLEAKVQELEEREYNESFPGKSIQEGSSQRTHSRSSGDGSSGAADEERTVLIERLKGEKEKFRREVESLSSQLKDAETIQDKQEKVIKSMKEELEDEKMRKPKKIRFLDELQPAQESMDEVGAELLHVRGELQKVWDMIHVKDGEIEQHSRHLEEARAKLAEVQLDKDRLQQKVDSLQRQVLSKEETITELRNEKNSLQGQRRGSGTLAEKLECLETENQTLKDKCHDLGRTIAELEVANKDLSRKFETVSKDKASADKEISSLRSSIAEGSGSDDERRRLGVECTRLTDELDISALELEEKTKQVSSLEKRLQNSQEQLQRVKEEKRGLEAKVENLQTENDELEEKLRRVLTQRILGDSSKKEPFSDDTAPPHTSSAPISPKKTDAPNGVPHGRTSTSTPDWRKIFGRPDGVGKSQTGQTSPGGSREGGPGSPEGGRRSLPRTPGGEEEETSPRSPRRSSGIPRLTTLINGAKPTPRHTGMLRSRSTEVLKPKQSSQIPSTSKSAGAGLSRYPSTPILAAHAKSRLPVRRPGSTSRSLSPERK</sequence>
<feature type="compositionally biased region" description="Gly residues" evidence="2">
    <location>
        <begin position="1393"/>
        <end position="1402"/>
    </location>
</feature>
<dbReference type="RefSeq" id="XP_035666384.1">
    <property type="nucleotide sequence ID" value="XM_035810491.1"/>
</dbReference>
<feature type="compositionally biased region" description="Polar residues" evidence="2">
    <location>
        <begin position="1500"/>
        <end position="1511"/>
    </location>
</feature>
<feature type="region of interest" description="Disordered" evidence="2">
    <location>
        <begin position="153"/>
        <end position="230"/>
    </location>
</feature>
<feature type="compositionally biased region" description="Polar residues" evidence="2">
    <location>
        <begin position="65"/>
        <end position="95"/>
    </location>
</feature>
<dbReference type="SUPFAM" id="SSF57997">
    <property type="entry name" value="Tropomyosin"/>
    <property type="match status" value="1"/>
</dbReference>
<gene>
    <name evidence="4" type="primary">LOC118409457</name>
</gene>
<feature type="region of interest" description="Disordered" evidence="2">
    <location>
        <begin position="1326"/>
        <end position="1511"/>
    </location>
</feature>
<accession>A0A9J7HUY9</accession>
<feature type="coiled-coil region" evidence="1">
    <location>
        <begin position="1259"/>
        <end position="1321"/>
    </location>
</feature>
<feature type="compositionally biased region" description="Polar residues" evidence="2">
    <location>
        <begin position="1461"/>
        <end position="1472"/>
    </location>
</feature>
<feature type="coiled-coil region" evidence="1">
    <location>
        <begin position="341"/>
        <end position="403"/>
    </location>
</feature>
<dbReference type="Gene3D" id="1.10.287.1490">
    <property type="match status" value="1"/>
</dbReference>
<keyword evidence="1" id="KW-0175">Coiled coil</keyword>
<feature type="region of interest" description="Disordered" evidence="2">
    <location>
        <begin position="977"/>
        <end position="1015"/>
    </location>
</feature>
<feature type="coiled-coil region" evidence="1">
    <location>
        <begin position="460"/>
        <end position="805"/>
    </location>
</feature>
<evidence type="ECO:0000256" key="2">
    <source>
        <dbReference type="SAM" id="MobiDB-lite"/>
    </source>
</evidence>
<feature type="compositionally biased region" description="Polar residues" evidence="2">
    <location>
        <begin position="163"/>
        <end position="182"/>
    </location>
</feature>
<evidence type="ECO:0000256" key="1">
    <source>
        <dbReference type="SAM" id="Coils"/>
    </source>
</evidence>
<feature type="compositionally biased region" description="Low complexity" evidence="2">
    <location>
        <begin position="119"/>
        <end position="131"/>
    </location>
</feature>
<feature type="compositionally biased region" description="Basic and acidic residues" evidence="2">
    <location>
        <begin position="924"/>
        <end position="940"/>
    </location>
</feature>
<feature type="coiled-coil region" evidence="1">
    <location>
        <begin position="1019"/>
        <end position="1067"/>
    </location>
</feature>